<organism evidence="1 2">
    <name type="scientific">Cichorium intybus</name>
    <name type="common">Chicory</name>
    <dbReference type="NCBI Taxonomy" id="13427"/>
    <lineage>
        <taxon>Eukaryota</taxon>
        <taxon>Viridiplantae</taxon>
        <taxon>Streptophyta</taxon>
        <taxon>Embryophyta</taxon>
        <taxon>Tracheophyta</taxon>
        <taxon>Spermatophyta</taxon>
        <taxon>Magnoliopsida</taxon>
        <taxon>eudicotyledons</taxon>
        <taxon>Gunneridae</taxon>
        <taxon>Pentapetalae</taxon>
        <taxon>asterids</taxon>
        <taxon>campanulids</taxon>
        <taxon>Asterales</taxon>
        <taxon>Asteraceae</taxon>
        <taxon>Cichorioideae</taxon>
        <taxon>Cichorieae</taxon>
        <taxon>Cichoriinae</taxon>
        <taxon>Cichorium</taxon>
    </lineage>
</organism>
<evidence type="ECO:0000313" key="1">
    <source>
        <dbReference type="EMBL" id="KAI3767926.1"/>
    </source>
</evidence>
<name>A0ACB9FAR4_CICIN</name>
<reference evidence="1 2" key="2">
    <citation type="journal article" date="2022" name="Mol. Ecol. Resour.">
        <title>The genomes of chicory, endive, great burdock and yacon provide insights into Asteraceae paleo-polyploidization history and plant inulin production.</title>
        <authorList>
            <person name="Fan W."/>
            <person name="Wang S."/>
            <person name="Wang H."/>
            <person name="Wang A."/>
            <person name="Jiang F."/>
            <person name="Liu H."/>
            <person name="Zhao H."/>
            <person name="Xu D."/>
            <person name="Zhang Y."/>
        </authorList>
    </citation>
    <scope>NUCLEOTIDE SEQUENCE [LARGE SCALE GENOMIC DNA]</scope>
    <source>
        <strain evidence="2">cv. Punajuju</strain>
        <tissue evidence="1">Leaves</tissue>
    </source>
</reference>
<sequence>MALSGKLIGYVEITSGGDVFHDFLRHKPHEVASIFPDKVHGCDLVEGQRGDVGSTVCWNFTLDGEKKSSKQIIEAVDEEKHMIVLKVVEGFPLEGLYKSFTATFHVEPKGDGKLATWTFEYEKLNAGVPYPTALMDFVCTVTKDLDVHTIDTNKK</sequence>
<evidence type="ECO:0000313" key="2">
    <source>
        <dbReference type="Proteomes" id="UP001055811"/>
    </source>
</evidence>
<protein>
    <submittedName>
        <fullName evidence="1">Uncharacterized protein</fullName>
    </submittedName>
</protein>
<dbReference type="Proteomes" id="UP001055811">
    <property type="component" value="Linkage Group LG03"/>
</dbReference>
<comment type="caution">
    <text evidence="1">The sequence shown here is derived from an EMBL/GenBank/DDBJ whole genome shotgun (WGS) entry which is preliminary data.</text>
</comment>
<proteinExistence type="predicted"/>
<accession>A0ACB9FAR4</accession>
<dbReference type="EMBL" id="CM042011">
    <property type="protein sequence ID" value="KAI3767926.1"/>
    <property type="molecule type" value="Genomic_DNA"/>
</dbReference>
<gene>
    <name evidence="1" type="ORF">L2E82_18355</name>
</gene>
<keyword evidence="2" id="KW-1185">Reference proteome</keyword>
<reference evidence="2" key="1">
    <citation type="journal article" date="2022" name="Mol. Ecol. Resour.">
        <title>The genomes of chicory, endive, great burdock and yacon provide insights into Asteraceae palaeo-polyploidization history and plant inulin production.</title>
        <authorList>
            <person name="Fan W."/>
            <person name="Wang S."/>
            <person name="Wang H."/>
            <person name="Wang A."/>
            <person name="Jiang F."/>
            <person name="Liu H."/>
            <person name="Zhao H."/>
            <person name="Xu D."/>
            <person name="Zhang Y."/>
        </authorList>
    </citation>
    <scope>NUCLEOTIDE SEQUENCE [LARGE SCALE GENOMIC DNA]</scope>
    <source>
        <strain evidence="2">cv. Punajuju</strain>
    </source>
</reference>